<protein>
    <recommendedName>
        <fullName evidence="4">Elastin-like</fullName>
    </recommendedName>
</protein>
<dbReference type="EnsemblMetazoa" id="XM_050662868.1">
    <property type="protein sequence ID" value="XP_050518825.1"/>
    <property type="gene ID" value="LOC126892933"/>
</dbReference>
<evidence type="ECO:0000313" key="3">
    <source>
        <dbReference type="Proteomes" id="UP001652700"/>
    </source>
</evidence>
<evidence type="ECO:0000256" key="1">
    <source>
        <dbReference type="SAM" id="SignalP"/>
    </source>
</evidence>
<accession>A0ABM5L8R3</accession>
<dbReference type="Proteomes" id="UP001652700">
    <property type="component" value="Unplaced"/>
</dbReference>
<evidence type="ECO:0008006" key="4">
    <source>
        <dbReference type="Google" id="ProtNLM"/>
    </source>
</evidence>
<name>A0ABM5L8R3_DIAVI</name>
<proteinExistence type="predicted"/>
<sequence>MMGPKTITLVVIFCNLVYIQCFPNHLLSHNDARAEDHFSDLQQVGDNFVVEDAVDDNVVGLNDPVALRASGVGGLIVGLGQMANGIVHVLGKGAEFLIGDGDDPPTIIVHQLPPPPIVVPPYLPEQVPAEVINNE</sequence>
<evidence type="ECO:0000313" key="2">
    <source>
        <dbReference type="EnsemblMetazoa" id="XP_050518825.1"/>
    </source>
</evidence>
<dbReference type="RefSeq" id="XP_050518825.1">
    <property type="nucleotide sequence ID" value="XM_050662868.1"/>
</dbReference>
<reference evidence="2" key="1">
    <citation type="submission" date="2025-05" db="UniProtKB">
        <authorList>
            <consortium name="EnsemblMetazoa"/>
        </authorList>
    </citation>
    <scope>IDENTIFICATION</scope>
</reference>
<dbReference type="GeneID" id="126892933"/>
<feature type="signal peptide" evidence="1">
    <location>
        <begin position="1"/>
        <end position="21"/>
    </location>
</feature>
<organism evidence="2 3">
    <name type="scientific">Diabrotica virgifera virgifera</name>
    <name type="common">western corn rootworm</name>
    <dbReference type="NCBI Taxonomy" id="50390"/>
    <lineage>
        <taxon>Eukaryota</taxon>
        <taxon>Metazoa</taxon>
        <taxon>Ecdysozoa</taxon>
        <taxon>Arthropoda</taxon>
        <taxon>Hexapoda</taxon>
        <taxon>Insecta</taxon>
        <taxon>Pterygota</taxon>
        <taxon>Neoptera</taxon>
        <taxon>Endopterygota</taxon>
        <taxon>Coleoptera</taxon>
        <taxon>Polyphaga</taxon>
        <taxon>Cucujiformia</taxon>
        <taxon>Chrysomeloidea</taxon>
        <taxon>Chrysomelidae</taxon>
        <taxon>Galerucinae</taxon>
        <taxon>Diabroticina</taxon>
        <taxon>Diabroticites</taxon>
        <taxon>Diabrotica</taxon>
    </lineage>
</organism>
<keyword evidence="3" id="KW-1185">Reference proteome</keyword>
<keyword evidence="1" id="KW-0732">Signal</keyword>
<feature type="chain" id="PRO_5047199042" description="Elastin-like" evidence="1">
    <location>
        <begin position="22"/>
        <end position="135"/>
    </location>
</feature>